<dbReference type="AlphaFoldDB" id="B1M9N3"/>
<sequence length="224" mass="24669">MSSLAGLKPRHEDIDLDHRLRRHARHRLYATSLPGADASSPRPVPRRIGRARRRPAGCERCRLPGGAGPRAQPQDCTALGRIHAGTMIRAPTEIVRKGPADMRCVIAAADPGRASRLSAGRRRASGSSHRRFCREVGSAAGWSLWVVTRRSACAGQFRGGGCRRHACPDPKQALPTSASRRSDVSACYDRFDRERRFARSHGTAGPDRWRWLAASMPTMSRHQA</sequence>
<proteinExistence type="predicted"/>
<dbReference type="KEGG" id="mrd:Mrad2831_6285"/>
<gene>
    <name evidence="1" type="ordered locus">Mrad2831_6285</name>
</gene>
<evidence type="ECO:0000313" key="2">
    <source>
        <dbReference type="Proteomes" id="UP000006589"/>
    </source>
</evidence>
<accession>B1M9N3</accession>
<dbReference type="HOGENOM" id="CLU_1233845_0_0_5"/>
<dbReference type="EMBL" id="CP001002">
    <property type="protein sequence ID" value="ACB28208.1"/>
    <property type="molecule type" value="Genomic_DNA"/>
</dbReference>
<evidence type="ECO:0000313" key="1">
    <source>
        <dbReference type="EMBL" id="ACB28208.1"/>
    </source>
</evidence>
<dbReference type="Proteomes" id="UP000006589">
    <property type="component" value="Plasmid pMRAD01"/>
</dbReference>
<organism evidence="1 2">
    <name type="scientific">Methylobacterium radiotolerans (strain ATCC 27329 / DSM 1819 / JCM 2831 / NBRC 15690 / NCIMB 10815 / 0-1)</name>
    <dbReference type="NCBI Taxonomy" id="426355"/>
    <lineage>
        <taxon>Bacteria</taxon>
        <taxon>Pseudomonadati</taxon>
        <taxon>Pseudomonadota</taxon>
        <taxon>Alphaproteobacteria</taxon>
        <taxon>Hyphomicrobiales</taxon>
        <taxon>Methylobacteriaceae</taxon>
        <taxon>Methylobacterium</taxon>
    </lineage>
</organism>
<keyword evidence="1" id="KW-0614">Plasmid</keyword>
<geneLocation type="plasmid" evidence="1 2">
    <name>pMRAD01</name>
</geneLocation>
<protein>
    <submittedName>
        <fullName evidence="1">Uncharacterized protein</fullName>
    </submittedName>
</protein>
<name>B1M9N3_METRJ</name>
<reference evidence="1 2" key="1">
    <citation type="submission" date="2008-03" db="EMBL/GenBank/DDBJ databases">
        <title>Complete sequence of plasmid1 of Methylobacterium radiotolerans JCM 2831.</title>
        <authorList>
            <consortium name="US DOE Joint Genome Institute"/>
            <person name="Copeland A."/>
            <person name="Lucas S."/>
            <person name="Lapidus A."/>
            <person name="Glavina del Rio T."/>
            <person name="Dalin E."/>
            <person name="Tice H."/>
            <person name="Bruce D."/>
            <person name="Goodwin L."/>
            <person name="Pitluck S."/>
            <person name="Kiss H."/>
            <person name="Brettin T."/>
            <person name="Detter J.C."/>
            <person name="Han C."/>
            <person name="Kuske C.R."/>
            <person name="Schmutz J."/>
            <person name="Larimer F."/>
            <person name="Land M."/>
            <person name="Hauser L."/>
            <person name="Kyrpides N."/>
            <person name="Mikhailova N."/>
            <person name="Marx C.J."/>
            <person name="Richardson P."/>
        </authorList>
    </citation>
    <scope>NUCLEOTIDE SEQUENCE [LARGE SCALE GENOMIC DNA]</scope>
    <source>
        <strain evidence="2">ATCC 27329 / DSM 1819 / JCM 2831 / NBRC 15690 / NCIMB 10815 / 0-1</strain>
        <plasmid evidence="2">Plasmid pMRAD01</plasmid>
    </source>
</reference>